<dbReference type="RefSeq" id="WP_194296754.1">
    <property type="nucleotide sequence ID" value="NZ_ARXX01000007.1"/>
</dbReference>
<dbReference type="Gene3D" id="3.40.190.10">
    <property type="entry name" value="Periplasmic binding protein-like II"/>
    <property type="match status" value="2"/>
</dbReference>
<dbReference type="SUPFAM" id="SSF53850">
    <property type="entry name" value="Periplasmic binding protein-like II"/>
    <property type="match status" value="1"/>
</dbReference>
<reference evidence="5 6" key="1">
    <citation type="submission" date="2012-09" db="EMBL/GenBank/DDBJ databases">
        <title>Genome Sequence of alkane-degrading Bacterium Alcanivorax sp. 521-1.</title>
        <authorList>
            <person name="Lai Q."/>
            <person name="Shao Z."/>
        </authorList>
    </citation>
    <scope>NUCLEOTIDE SEQUENCE [LARGE SCALE GENOMIC DNA]</scope>
    <source>
        <strain evidence="5 6">521-1</strain>
    </source>
</reference>
<dbReference type="InterPro" id="IPR050682">
    <property type="entry name" value="ModA/WtpA"/>
</dbReference>
<protein>
    <submittedName>
        <fullName evidence="5">Molybdate ABC transporter periplasmic binding protein</fullName>
    </submittedName>
</protein>
<comment type="caution">
    <text evidence="5">The sequence shown here is derived from an EMBL/GenBank/DDBJ whole genome shotgun (WGS) entry which is preliminary data.</text>
</comment>
<feature type="signal peptide" evidence="4">
    <location>
        <begin position="1"/>
        <end position="18"/>
    </location>
</feature>
<feature type="chain" id="PRO_5047406692" evidence="4">
    <location>
        <begin position="19"/>
        <end position="240"/>
    </location>
</feature>
<gene>
    <name evidence="5" type="ORF">Y5W_00707</name>
</gene>
<dbReference type="InterPro" id="IPR005950">
    <property type="entry name" value="ModA"/>
</dbReference>
<keyword evidence="3 4" id="KW-0732">Signal</keyword>
<keyword evidence="2" id="KW-0479">Metal-binding</keyword>
<accession>A0ABS0AMP8</accession>
<dbReference type="PANTHER" id="PTHR30632">
    <property type="entry name" value="MOLYBDATE-BINDING PERIPLASMIC PROTEIN"/>
    <property type="match status" value="1"/>
</dbReference>
<evidence type="ECO:0000256" key="1">
    <source>
        <dbReference type="ARBA" id="ARBA00009175"/>
    </source>
</evidence>
<evidence type="ECO:0000313" key="6">
    <source>
        <dbReference type="Proteomes" id="UP000662703"/>
    </source>
</evidence>
<sequence>MRILVAVIGLLLSLSAAADPVRVAVAANFAKPLETLVALYQRDHPDADIETTVASTGKLAAQIRRGAPFDIFLAADARRPEELDQEGLGVDGSRRIYAMGRLALWSKQDGLDLGPALLKSGDISPLALANPRLAPYGAAGQAVIDHLGLPDSVNIVQGENVGQAWHYASSGAAQAGFVAFSQVRGAGGSLWLPDPALYPAIEQQSLLLVERPAARAFYDFLATEAAGERIEQAGYGLAPR</sequence>
<dbReference type="Pfam" id="PF13531">
    <property type="entry name" value="SBP_bac_11"/>
    <property type="match status" value="1"/>
</dbReference>
<dbReference type="EMBL" id="ARXX01000007">
    <property type="protein sequence ID" value="MBF5055413.1"/>
    <property type="molecule type" value="Genomic_DNA"/>
</dbReference>
<dbReference type="Proteomes" id="UP000662703">
    <property type="component" value="Unassembled WGS sequence"/>
</dbReference>
<keyword evidence="6" id="KW-1185">Reference proteome</keyword>
<dbReference type="PIRSF" id="PIRSF004846">
    <property type="entry name" value="ModA"/>
    <property type="match status" value="1"/>
</dbReference>
<name>A0ABS0AMP8_9GAMM</name>
<evidence type="ECO:0000256" key="4">
    <source>
        <dbReference type="SAM" id="SignalP"/>
    </source>
</evidence>
<evidence type="ECO:0000256" key="2">
    <source>
        <dbReference type="ARBA" id="ARBA00022723"/>
    </source>
</evidence>
<dbReference type="CDD" id="cd13539">
    <property type="entry name" value="PBP2_AvModA"/>
    <property type="match status" value="1"/>
</dbReference>
<dbReference type="InterPro" id="IPR044084">
    <property type="entry name" value="AvModA-like_subst-bd"/>
</dbReference>
<evidence type="ECO:0000256" key="3">
    <source>
        <dbReference type="ARBA" id="ARBA00022729"/>
    </source>
</evidence>
<comment type="similarity">
    <text evidence="1">Belongs to the bacterial solute-binding protein ModA family.</text>
</comment>
<dbReference type="NCBIfam" id="TIGR01256">
    <property type="entry name" value="modA"/>
    <property type="match status" value="1"/>
</dbReference>
<proteinExistence type="inferred from homology"/>
<organism evidence="5 6">
    <name type="scientific">Alloalcanivorax profundimaris</name>
    <dbReference type="NCBI Taxonomy" id="2735259"/>
    <lineage>
        <taxon>Bacteria</taxon>
        <taxon>Pseudomonadati</taxon>
        <taxon>Pseudomonadota</taxon>
        <taxon>Gammaproteobacteria</taxon>
        <taxon>Oceanospirillales</taxon>
        <taxon>Alcanivoracaceae</taxon>
        <taxon>Alloalcanivorax</taxon>
    </lineage>
</organism>
<dbReference type="PANTHER" id="PTHR30632:SF14">
    <property type="entry name" value="TUNGSTATE_MOLYBDATE_CHROMATE-BINDING PROTEIN MODA"/>
    <property type="match status" value="1"/>
</dbReference>
<evidence type="ECO:0000313" key="5">
    <source>
        <dbReference type="EMBL" id="MBF5055413.1"/>
    </source>
</evidence>